<proteinExistence type="predicted"/>
<dbReference type="Pfam" id="PF14384">
    <property type="entry name" value="BrnA_antitoxin"/>
    <property type="match status" value="1"/>
</dbReference>
<name>A0A0F5FIU2_9HYPH</name>
<dbReference type="InterPro" id="IPR025528">
    <property type="entry name" value="BrnA_antitoxin"/>
</dbReference>
<dbReference type="OrthoDB" id="361944at2"/>
<evidence type="ECO:0008006" key="4">
    <source>
        <dbReference type="Google" id="ProtNLM"/>
    </source>
</evidence>
<keyword evidence="3" id="KW-1185">Reference proteome</keyword>
<protein>
    <recommendedName>
        <fullName evidence="4">BrnA antitoxin of type II toxin-antitoxin system</fullName>
    </recommendedName>
</protein>
<dbReference type="EMBL" id="JZEY01000054">
    <property type="protein sequence ID" value="KKB08708.1"/>
    <property type="molecule type" value="Genomic_DNA"/>
</dbReference>
<organism evidence="2 3">
    <name type="scientific">Devosia chinhatensis</name>
    <dbReference type="NCBI Taxonomy" id="429727"/>
    <lineage>
        <taxon>Bacteria</taxon>
        <taxon>Pseudomonadati</taxon>
        <taxon>Pseudomonadota</taxon>
        <taxon>Alphaproteobacteria</taxon>
        <taxon>Hyphomicrobiales</taxon>
        <taxon>Devosiaceae</taxon>
        <taxon>Devosia</taxon>
    </lineage>
</organism>
<feature type="region of interest" description="Disordered" evidence="1">
    <location>
        <begin position="1"/>
        <end position="39"/>
    </location>
</feature>
<dbReference type="RefSeq" id="WP_046103397.1">
    <property type="nucleotide sequence ID" value="NZ_JZEY01000054.1"/>
</dbReference>
<dbReference type="AlphaFoldDB" id="A0A0F5FIU2"/>
<sequence>MRTTRRGSAYDQAEAAFKSATTKPVAAAPAKPASPPEGKELVSLRLDRAVLEHFQEDGPGWQDRINAALRTAAGLESE</sequence>
<comment type="caution">
    <text evidence="2">The sequence shown here is derived from an EMBL/GenBank/DDBJ whole genome shotgun (WGS) entry which is preliminary data.</text>
</comment>
<feature type="compositionally biased region" description="Low complexity" evidence="1">
    <location>
        <begin position="18"/>
        <end position="31"/>
    </location>
</feature>
<accession>A0A0F5FIU2</accession>
<evidence type="ECO:0000313" key="3">
    <source>
        <dbReference type="Proteomes" id="UP000033649"/>
    </source>
</evidence>
<evidence type="ECO:0000313" key="2">
    <source>
        <dbReference type="EMBL" id="KKB08708.1"/>
    </source>
</evidence>
<dbReference type="Proteomes" id="UP000033649">
    <property type="component" value="Unassembled WGS sequence"/>
</dbReference>
<gene>
    <name evidence="2" type="ORF">VE26_01070</name>
</gene>
<reference evidence="2 3" key="1">
    <citation type="submission" date="2015-03" db="EMBL/GenBank/DDBJ databases">
        <authorList>
            <person name="Hassan Y."/>
            <person name="Lepp D."/>
            <person name="Li X.-Z."/>
            <person name="Zhou T."/>
        </authorList>
    </citation>
    <scope>NUCLEOTIDE SEQUENCE [LARGE SCALE GENOMIC DNA]</scope>
    <source>
        <strain evidence="2 3">IPL18</strain>
    </source>
</reference>
<evidence type="ECO:0000256" key="1">
    <source>
        <dbReference type="SAM" id="MobiDB-lite"/>
    </source>
</evidence>
<dbReference type="STRING" id="429727.VE26_01070"/>
<dbReference type="PATRIC" id="fig|429727.3.peg.233"/>